<dbReference type="PANTHER" id="PTHR47053">
    <property type="entry name" value="MUREIN DD-ENDOPEPTIDASE MEPH-RELATED"/>
    <property type="match status" value="1"/>
</dbReference>
<dbReference type="PANTHER" id="PTHR47053:SF1">
    <property type="entry name" value="MUREIN DD-ENDOPEPTIDASE MEPH-RELATED"/>
    <property type="match status" value="1"/>
</dbReference>
<dbReference type="GO" id="GO:0006508">
    <property type="term" value="P:proteolysis"/>
    <property type="evidence" value="ECO:0007669"/>
    <property type="project" value="UniProtKB-KW"/>
</dbReference>
<feature type="domain" description="NlpC/P60" evidence="6">
    <location>
        <begin position="80"/>
        <end position="204"/>
    </location>
</feature>
<sequence>MSSLLRLLSPVRFGLVIAVLVLTGCATTQGPDSAEAEALLAQLSKEYHYDTQADPLGAYLANRGRSDVITTYSKPHDTPKNSQHHFANAALDFLGVKYHFGGTAPSNGFDCSGLVNYVAEKSLGLKLPRTSAEMARLGKNINKQNLQKGDLVFFNTSGKRYSHVGIYLGDNKFVHAPRTGSVVRVEDMTIAYWKKRYNGARRLSSANSNNS</sequence>
<evidence type="ECO:0000313" key="7">
    <source>
        <dbReference type="EMBL" id="HJH23140.1"/>
    </source>
</evidence>
<evidence type="ECO:0000256" key="1">
    <source>
        <dbReference type="ARBA" id="ARBA00007074"/>
    </source>
</evidence>
<dbReference type="InterPro" id="IPR051202">
    <property type="entry name" value="Peptidase_C40"/>
</dbReference>
<reference evidence="7" key="1">
    <citation type="journal article" date="2021" name="PeerJ">
        <title>Extensive microbial diversity within the chicken gut microbiome revealed by metagenomics and culture.</title>
        <authorList>
            <person name="Gilroy R."/>
            <person name="Ravi A."/>
            <person name="Getino M."/>
            <person name="Pursley I."/>
            <person name="Horton D.L."/>
            <person name="Alikhan N.F."/>
            <person name="Baker D."/>
            <person name="Gharbi K."/>
            <person name="Hall N."/>
            <person name="Watson M."/>
            <person name="Adriaenssens E.M."/>
            <person name="Foster-Nyarko E."/>
            <person name="Jarju S."/>
            <person name="Secka A."/>
            <person name="Antonio M."/>
            <person name="Oren A."/>
            <person name="Chaudhuri R.R."/>
            <person name="La Ragione R."/>
            <person name="Hildebrand F."/>
            <person name="Pallen M.J."/>
        </authorList>
    </citation>
    <scope>NUCLEOTIDE SEQUENCE</scope>
    <source>
        <strain evidence="7">CHK175-13533</strain>
    </source>
</reference>
<comment type="caution">
    <text evidence="7">The sequence shown here is derived from an EMBL/GenBank/DDBJ whole genome shotgun (WGS) entry which is preliminary data.</text>
</comment>
<keyword evidence="5" id="KW-0732">Signal</keyword>
<feature type="signal peptide" evidence="5">
    <location>
        <begin position="1"/>
        <end position="28"/>
    </location>
</feature>
<dbReference type="EMBL" id="DYTQ01000018">
    <property type="protein sequence ID" value="HJH23140.1"/>
    <property type="molecule type" value="Genomic_DNA"/>
</dbReference>
<reference evidence="7" key="2">
    <citation type="submission" date="2021-09" db="EMBL/GenBank/DDBJ databases">
        <authorList>
            <person name="Gilroy R."/>
        </authorList>
    </citation>
    <scope>NUCLEOTIDE SEQUENCE</scope>
    <source>
        <strain evidence="7">CHK175-13533</strain>
    </source>
</reference>
<organism evidence="7 8">
    <name type="scientific">Paenalcaligenes hominis</name>
    <dbReference type="NCBI Taxonomy" id="643674"/>
    <lineage>
        <taxon>Bacteria</taxon>
        <taxon>Pseudomonadati</taxon>
        <taxon>Pseudomonadota</taxon>
        <taxon>Betaproteobacteria</taxon>
        <taxon>Burkholderiales</taxon>
        <taxon>Alcaligenaceae</taxon>
        <taxon>Paenalcaligenes</taxon>
    </lineage>
</organism>
<feature type="chain" id="PRO_5039105162" evidence="5">
    <location>
        <begin position="29"/>
        <end position="211"/>
    </location>
</feature>
<gene>
    <name evidence="7" type="ORF">K8U84_01150</name>
</gene>
<dbReference type="Pfam" id="PF00877">
    <property type="entry name" value="NLPC_P60"/>
    <property type="match status" value="1"/>
</dbReference>
<keyword evidence="2" id="KW-0645">Protease</keyword>
<dbReference type="InterPro" id="IPR038765">
    <property type="entry name" value="Papain-like_cys_pep_sf"/>
</dbReference>
<dbReference type="PROSITE" id="PS51257">
    <property type="entry name" value="PROKAR_LIPOPROTEIN"/>
    <property type="match status" value="1"/>
</dbReference>
<dbReference type="AlphaFoldDB" id="A0A9D2VDY6"/>
<proteinExistence type="inferred from homology"/>
<dbReference type="GO" id="GO:0008234">
    <property type="term" value="F:cysteine-type peptidase activity"/>
    <property type="evidence" value="ECO:0007669"/>
    <property type="project" value="UniProtKB-KW"/>
</dbReference>
<protein>
    <submittedName>
        <fullName evidence="7">C40 family peptidase</fullName>
    </submittedName>
</protein>
<keyword evidence="4" id="KW-0788">Thiol protease</keyword>
<dbReference type="InterPro" id="IPR000064">
    <property type="entry name" value="NLP_P60_dom"/>
</dbReference>
<evidence type="ECO:0000256" key="4">
    <source>
        <dbReference type="ARBA" id="ARBA00022807"/>
    </source>
</evidence>
<comment type="similarity">
    <text evidence="1">Belongs to the peptidase C40 family.</text>
</comment>
<dbReference type="SUPFAM" id="SSF54001">
    <property type="entry name" value="Cysteine proteinases"/>
    <property type="match status" value="1"/>
</dbReference>
<evidence type="ECO:0000256" key="2">
    <source>
        <dbReference type="ARBA" id="ARBA00022670"/>
    </source>
</evidence>
<keyword evidence="3" id="KW-0378">Hydrolase</keyword>
<dbReference type="PROSITE" id="PS51935">
    <property type="entry name" value="NLPC_P60"/>
    <property type="match status" value="1"/>
</dbReference>
<name>A0A9D2VDY6_9BURK</name>
<evidence type="ECO:0000313" key="8">
    <source>
        <dbReference type="Proteomes" id="UP000700248"/>
    </source>
</evidence>
<dbReference type="RefSeq" id="WP_276829939.1">
    <property type="nucleotide sequence ID" value="NZ_DYTQ01000018.1"/>
</dbReference>
<evidence type="ECO:0000256" key="5">
    <source>
        <dbReference type="SAM" id="SignalP"/>
    </source>
</evidence>
<evidence type="ECO:0000256" key="3">
    <source>
        <dbReference type="ARBA" id="ARBA00022801"/>
    </source>
</evidence>
<accession>A0A9D2VDY6</accession>
<evidence type="ECO:0000259" key="6">
    <source>
        <dbReference type="PROSITE" id="PS51935"/>
    </source>
</evidence>
<dbReference type="Gene3D" id="3.90.1720.10">
    <property type="entry name" value="endopeptidase domain like (from Nostoc punctiforme)"/>
    <property type="match status" value="1"/>
</dbReference>
<dbReference type="Proteomes" id="UP000700248">
    <property type="component" value="Unassembled WGS sequence"/>
</dbReference>